<dbReference type="AlphaFoldDB" id="A0A1W1DTX5"/>
<dbReference type="EMBL" id="FPHY01000016">
    <property type="protein sequence ID" value="SFV85217.1"/>
    <property type="molecule type" value="Genomic_DNA"/>
</dbReference>
<organism evidence="1">
    <name type="scientific">hydrothermal vent metagenome</name>
    <dbReference type="NCBI Taxonomy" id="652676"/>
    <lineage>
        <taxon>unclassified sequences</taxon>
        <taxon>metagenomes</taxon>
        <taxon>ecological metagenomes</taxon>
    </lineage>
</organism>
<gene>
    <name evidence="1" type="ORF">MNB_SUP05-SYMBIONT-4-361</name>
</gene>
<proteinExistence type="predicted"/>
<protein>
    <submittedName>
        <fullName evidence="1">Uncharacterized protein</fullName>
    </submittedName>
</protein>
<name>A0A1W1DTX5_9ZZZZ</name>
<evidence type="ECO:0000313" key="1">
    <source>
        <dbReference type="EMBL" id="SFV85217.1"/>
    </source>
</evidence>
<reference evidence="1" key="1">
    <citation type="submission" date="2016-10" db="EMBL/GenBank/DDBJ databases">
        <authorList>
            <person name="de Groot N.N."/>
        </authorList>
    </citation>
    <scope>NUCLEOTIDE SEQUENCE</scope>
</reference>
<accession>A0A1W1DTX5</accession>
<sequence length="148" mass="16206">MSQAQRNDYLEALGVPDFLYLEQSSTADTANTANVATTTPKINTQCLVIETQNAHSFCQAGNTQVFLFKMLGAIGLQTADIQCVSIQANALTATLEKYNAKTVLLMSAALKSSLPQHFSTHHPSAILTNESFKREAWEVLKKVQLCLK</sequence>